<gene>
    <name evidence="2" type="ORF">B5807_05633</name>
</gene>
<keyword evidence="3" id="KW-1185">Reference proteome</keyword>
<dbReference type="InParanoid" id="A0A1Y2M0Q3"/>
<evidence type="ECO:0000313" key="2">
    <source>
        <dbReference type="EMBL" id="OSS49369.1"/>
    </source>
</evidence>
<evidence type="ECO:0000256" key="1">
    <source>
        <dbReference type="SAM" id="MobiDB-lite"/>
    </source>
</evidence>
<evidence type="ECO:0000313" key="3">
    <source>
        <dbReference type="Proteomes" id="UP000193240"/>
    </source>
</evidence>
<organism evidence="2 3">
    <name type="scientific">Epicoccum nigrum</name>
    <name type="common">Soil fungus</name>
    <name type="synonym">Epicoccum purpurascens</name>
    <dbReference type="NCBI Taxonomy" id="105696"/>
    <lineage>
        <taxon>Eukaryota</taxon>
        <taxon>Fungi</taxon>
        <taxon>Dikarya</taxon>
        <taxon>Ascomycota</taxon>
        <taxon>Pezizomycotina</taxon>
        <taxon>Dothideomycetes</taxon>
        <taxon>Pleosporomycetidae</taxon>
        <taxon>Pleosporales</taxon>
        <taxon>Pleosporineae</taxon>
        <taxon>Didymellaceae</taxon>
        <taxon>Epicoccum</taxon>
    </lineage>
</organism>
<reference evidence="2 3" key="1">
    <citation type="journal article" date="2017" name="Genome Announc.">
        <title>Genome sequence of the saprophytic ascomycete Epicoccum nigrum ICMP 19927 strain isolated from New Zealand.</title>
        <authorList>
            <person name="Fokin M."/>
            <person name="Fleetwood D."/>
            <person name="Weir B.S."/>
            <person name="Villas-Boas S.G."/>
        </authorList>
    </citation>
    <scope>NUCLEOTIDE SEQUENCE [LARGE SCALE GENOMIC DNA]</scope>
    <source>
        <strain evidence="2 3">ICMP 19927</strain>
    </source>
</reference>
<name>A0A1Y2M0Q3_EPING</name>
<feature type="region of interest" description="Disordered" evidence="1">
    <location>
        <begin position="72"/>
        <end position="110"/>
    </location>
</feature>
<proteinExistence type="predicted"/>
<protein>
    <submittedName>
        <fullName evidence="2">Uncharacterized protein</fullName>
    </submittedName>
</protein>
<dbReference type="Proteomes" id="UP000193240">
    <property type="component" value="Unassembled WGS sequence"/>
</dbReference>
<sequence>MASAVSLATTKSVYKRKGSLGFFLRIPNSLILKRLNPNLVIHATTTTTTTTTLNITRPQSARHIITAMYTSTPRSSSISSISSNASTAPPNATTTPHPSSSRRPSITIQSQQLPCTDREAQLYFLMGFKPTDAATGRSARSIGSLG</sequence>
<accession>A0A1Y2M0Q3</accession>
<dbReference type="EMBL" id="KZ107844">
    <property type="protein sequence ID" value="OSS49369.1"/>
    <property type="molecule type" value="Genomic_DNA"/>
</dbReference>
<dbReference type="AlphaFoldDB" id="A0A1Y2M0Q3"/>